<accession>A0AAX2J9S6</accession>
<evidence type="ECO:0000256" key="2">
    <source>
        <dbReference type="PIRSR" id="PIRSR000915-1"/>
    </source>
</evidence>
<protein>
    <submittedName>
        <fullName evidence="5">Uncharacterized hydrolase yutF</fullName>
        <ecNumber evidence="5">3.-.-.-</ecNumber>
    </submittedName>
</protein>
<keyword evidence="4" id="KW-0479">Metal-binding</keyword>
<dbReference type="EMBL" id="LS483487">
    <property type="protein sequence ID" value="SQJ02495.1"/>
    <property type="molecule type" value="Genomic_DNA"/>
</dbReference>
<dbReference type="SUPFAM" id="SSF56784">
    <property type="entry name" value="HAD-like"/>
    <property type="match status" value="1"/>
</dbReference>
<organism evidence="5 6">
    <name type="scientific">Fusobacterium ulcerans</name>
    <dbReference type="NCBI Taxonomy" id="861"/>
    <lineage>
        <taxon>Bacteria</taxon>
        <taxon>Fusobacteriati</taxon>
        <taxon>Fusobacteriota</taxon>
        <taxon>Fusobacteriia</taxon>
        <taxon>Fusobacteriales</taxon>
        <taxon>Fusobacteriaceae</taxon>
        <taxon>Fusobacterium</taxon>
    </lineage>
</organism>
<dbReference type="PANTHER" id="PTHR19288:SF46">
    <property type="entry name" value="HALOACID DEHALOGENASE-LIKE HYDROLASE DOMAIN-CONTAINING PROTEIN 2"/>
    <property type="match status" value="1"/>
</dbReference>
<reference evidence="5 6" key="1">
    <citation type="submission" date="2018-06" db="EMBL/GenBank/DDBJ databases">
        <authorList>
            <consortium name="Pathogen Informatics"/>
            <person name="Doyle S."/>
        </authorList>
    </citation>
    <scope>NUCLEOTIDE SEQUENCE [LARGE SCALE GENOMIC DNA]</scope>
    <source>
        <strain evidence="5 6">NCTC12112</strain>
    </source>
</reference>
<feature type="binding site" evidence="4">
    <location>
        <position position="12"/>
    </location>
    <ligand>
        <name>Mg(2+)</name>
        <dbReference type="ChEBI" id="CHEBI:18420"/>
    </ligand>
</feature>
<evidence type="ECO:0000256" key="3">
    <source>
        <dbReference type="PIRSR" id="PIRSR000915-2"/>
    </source>
</evidence>
<evidence type="ECO:0000256" key="4">
    <source>
        <dbReference type="PIRSR" id="PIRSR000915-3"/>
    </source>
</evidence>
<dbReference type="InterPro" id="IPR036412">
    <property type="entry name" value="HAD-like_sf"/>
</dbReference>
<dbReference type="PIRSF" id="PIRSF000915">
    <property type="entry name" value="PGP-type_phosphatase"/>
    <property type="match status" value="1"/>
</dbReference>
<proteinExistence type="inferred from homology"/>
<evidence type="ECO:0000256" key="1">
    <source>
        <dbReference type="PIRNR" id="PIRNR000915"/>
    </source>
</evidence>
<dbReference type="EC" id="3.-.-.-" evidence="5"/>
<feature type="active site" description="Proton donor" evidence="2">
    <location>
        <position position="12"/>
    </location>
</feature>
<keyword evidence="4" id="KW-0460">Magnesium</keyword>
<dbReference type="RefSeq" id="WP_005977391.1">
    <property type="nucleotide sequence ID" value="NZ_CABKNW010000002.1"/>
</dbReference>
<feature type="binding site" evidence="4">
    <location>
        <position position="215"/>
    </location>
    <ligand>
        <name>Mg(2+)</name>
        <dbReference type="ChEBI" id="CHEBI:18420"/>
    </ligand>
</feature>
<dbReference type="InterPro" id="IPR006357">
    <property type="entry name" value="HAD-SF_hydro_IIA"/>
</dbReference>
<evidence type="ECO:0000313" key="5">
    <source>
        <dbReference type="EMBL" id="SQJ02495.1"/>
    </source>
</evidence>
<feature type="binding site" evidence="3">
    <location>
        <position position="190"/>
    </location>
    <ligand>
        <name>substrate</name>
    </ligand>
</feature>
<dbReference type="GeneID" id="78455979"/>
<feature type="active site" description="Nucleophile" evidence="2">
    <location>
        <position position="10"/>
    </location>
</feature>
<dbReference type="Gene3D" id="3.40.50.1000">
    <property type="entry name" value="HAD superfamily/HAD-like"/>
    <property type="match status" value="2"/>
</dbReference>
<dbReference type="GO" id="GO:0016791">
    <property type="term" value="F:phosphatase activity"/>
    <property type="evidence" value="ECO:0007669"/>
    <property type="project" value="TreeGrafter"/>
</dbReference>
<dbReference type="Pfam" id="PF13344">
    <property type="entry name" value="Hydrolase_6"/>
    <property type="match status" value="1"/>
</dbReference>
<dbReference type="InterPro" id="IPR023214">
    <property type="entry name" value="HAD_sf"/>
</dbReference>
<keyword evidence="5" id="KW-0378">Hydrolase</keyword>
<evidence type="ECO:0000313" key="6">
    <source>
        <dbReference type="Proteomes" id="UP000249008"/>
    </source>
</evidence>
<name>A0AAX2J9S6_9FUSO</name>
<dbReference type="GO" id="GO:0005737">
    <property type="term" value="C:cytoplasm"/>
    <property type="evidence" value="ECO:0007669"/>
    <property type="project" value="TreeGrafter"/>
</dbReference>
<dbReference type="NCBIfam" id="TIGR01460">
    <property type="entry name" value="HAD-SF-IIA"/>
    <property type="match status" value="1"/>
</dbReference>
<feature type="binding site" evidence="4">
    <location>
        <position position="10"/>
    </location>
    <ligand>
        <name>Mg(2+)</name>
        <dbReference type="ChEBI" id="CHEBI:18420"/>
    </ligand>
</feature>
<dbReference type="AlphaFoldDB" id="A0AAX2J9S6"/>
<gene>
    <name evidence="5" type="primary">yutF</name>
    <name evidence="5" type="ORF">NCTC12112_01416</name>
</gene>
<dbReference type="Pfam" id="PF13242">
    <property type="entry name" value="Hydrolase_like"/>
    <property type="match status" value="1"/>
</dbReference>
<dbReference type="PANTHER" id="PTHR19288">
    <property type="entry name" value="4-NITROPHENYLPHOSPHATASE-RELATED"/>
    <property type="match status" value="1"/>
</dbReference>
<dbReference type="Proteomes" id="UP000249008">
    <property type="component" value="Chromosome 1"/>
</dbReference>
<dbReference type="GO" id="GO:0046872">
    <property type="term" value="F:metal ion binding"/>
    <property type="evidence" value="ECO:0007669"/>
    <property type="project" value="UniProtKB-KW"/>
</dbReference>
<comment type="similarity">
    <text evidence="1">Belongs to the HAD-like hydrolase superfamily.</text>
</comment>
<dbReference type="KEGG" id="ful:C4N20_14225"/>
<sequence>MKNKKLYLFDIDGTLILGNKPINGAEDIITEIRRKGKKFMLFTNNSSRTRLEYVEKFKKMNIEIFEEEIVTAGYMLGEYLIEKKTSPSVYLVGTKSLKKLLKDMGVKIVEEPQKINGKYDVDYVAVALDSELNYQKITTACELLSEGVEYVAANPDFVYPVEGGKFLPDCGSICKMLEYAVKRKPLFLGKPSREILDYCIKKNGVSKEETVIIGDRLYTDIACGYDNDCDTILVLTGESKREDIKDSPYKPDFVLESIKDIKI</sequence>
<comment type="cofactor">
    <cofactor evidence="4">
        <name>Mg(2+)</name>
        <dbReference type="ChEBI" id="CHEBI:18420"/>
    </cofactor>
    <text evidence="4">Divalent metal ions. Mg(2+) is the most effective.</text>
</comment>